<evidence type="ECO:0000313" key="3">
    <source>
        <dbReference type="EMBL" id="EAN30470.1"/>
    </source>
</evidence>
<dbReference type="InterPro" id="IPR056579">
    <property type="entry name" value="Ufl1_N"/>
</dbReference>
<dbReference type="InParanoid" id="Q4MZ62"/>
<gene>
    <name evidence="3" type="ordered locus">TP03_0629</name>
</gene>
<proteinExistence type="predicted"/>
<organism evidence="3 4">
    <name type="scientific">Theileria parva</name>
    <name type="common">East coast fever infection agent</name>
    <dbReference type="NCBI Taxonomy" id="5875"/>
    <lineage>
        <taxon>Eukaryota</taxon>
        <taxon>Sar</taxon>
        <taxon>Alveolata</taxon>
        <taxon>Apicomplexa</taxon>
        <taxon>Aconoidasida</taxon>
        <taxon>Piroplasmida</taxon>
        <taxon>Theileriidae</taxon>
        <taxon>Theileria</taxon>
    </lineage>
</organism>
<protein>
    <recommendedName>
        <fullName evidence="2">E3 UFM1-protein ligase 1-like N-terminal domain-containing protein</fullName>
    </recommendedName>
</protein>
<feature type="compositionally biased region" description="Low complexity" evidence="1">
    <location>
        <begin position="463"/>
        <end position="473"/>
    </location>
</feature>
<dbReference type="GeneID" id="3499579"/>
<dbReference type="PANTHER" id="PTHR31057">
    <property type="entry name" value="E3 UFM1-PROTEIN LIGASE 1"/>
    <property type="match status" value="1"/>
</dbReference>
<dbReference type="Pfam" id="PF09743">
    <property type="entry name" value="E3_UFM1_ligase"/>
    <property type="match status" value="1"/>
</dbReference>
<dbReference type="STRING" id="5875.Q4MZ62"/>
<feature type="domain" description="E3 UFM1-protein ligase 1-like N-terminal" evidence="2">
    <location>
        <begin position="4"/>
        <end position="269"/>
    </location>
</feature>
<dbReference type="Proteomes" id="UP000001949">
    <property type="component" value="Unassembled WGS sequence"/>
</dbReference>
<name>Q4MZ62_THEPA</name>
<dbReference type="VEuPathDB" id="PiroplasmaDB:TpMuguga_03g00629"/>
<dbReference type="KEGG" id="tpv:TP03_0629"/>
<feature type="region of interest" description="Disordered" evidence="1">
    <location>
        <begin position="281"/>
        <end position="305"/>
    </location>
</feature>
<reference evidence="3 4" key="1">
    <citation type="journal article" date="2005" name="Science">
        <title>Genome sequence of Theileria parva, a bovine pathogen that transforms lymphocytes.</title>
        <authorList>
            <person name="Gardner M.J."/>
            <person name="Bishop R."/>
            <person name="Shah T."/>
            <person name="de Villiers E.P."/>
            <person name="Carlton J.M."/>
            <person name="Hall N."/>
            <person name="Ren Q."/>
            <person name="Paulsen I.T."/>
            <person name="Pain A."/>
            <person name="Berriman M."/>
            <person name="Wilson R.J.M."/>
            <person name="Sato S."/>
            <person name="Ralph S.A."/>
            <person name="Mann D.J."/>
            <person name="Xiong Z."/>
            <person name="Shallom S.J."/>
            <person name="Weidman J."/>
            <person name="Jiang L."/>
            <person name="Lynn J."/>
            <person name="Weaver B."/>
            <person name="Shoaibi A."/>
            <person name="Domingo A.R."/>
            <person name="Wasawo D."/>
            <person name="Crabtree J."/>
            <person name="Wortman J.R."/>
            <person name="Haas B."/>
            <person name="Angiuoli S.V."/>
            <person name="Creasy T.H."/>
            <person name="Lu C."/>
            <person name="Suh B."/>
            <person name="Silva J.C."/>
            <person name="Utterback T.R."/>
            <person name="Feldblyum T.V."/>
            <person name="Pertea M."/>
            <person name="Allen J."/>
            <person name="Nierman W.C."/>
            <person name="Taracha E.L.N."/>
            <person name="Salzberg S.L."/>
            <person name="White O.R."/>
            <person name="Fitzhugh H.A."/>
            <person name="Morzaria S."/>
            <person name="Venter J.C."/>
            <person name="Fraser C.M."/>
            <person name="Nene V."/>
        </authorList>
    </citation>
    <scope>NUCLEOTIDE SEQUENCE [LARGE SCALE GENOMIC DNA]</scope>
    <source>
        <strain evidence="3 4">Muguga</strain>
    </source>
</reference>
<dbReference type="GO" id="GO:0034976">
    <property type="term" value="P:response to endoplasmic reticulum stress"/>
    <property type="evidence" value="ECO:0007669"/>
    <property type="project" value="TreeGrafter"/>
</dbReference>
<dbReference type="GO" id="GO:1990592">
    <property type="term" value="P:protein K69-linked ufmylation"/>
    <property type="evidence" value="ECO:0007669"/>
    <property type="project" value="TreeGrafter"/>
</dbReference>
<evidence type="ECO:0000313" key="4">
    <source>
        <dbReference type="Proteomes" id="UP000001949"/>
    </source>
</evidence>
<dbReference type="GO" id="GO:0005789">
    <property type="term" value="C:endoplasmic reticulum membrane"/>
    <property type="evidence" value="ECO:0007669"/>
    <property type="project" value="TreeGrafter"/>
</dbReference>
<feature type="compositionally biased region" description="Polar residues" evidence="1">
    <location>
        <begin position="294"/>
        <end position="305"/>
    </location>
</feature>
<feature type="region of interest" description="Disordered" evidence="1">
    <location>
        <begin position="458"/>
        <end position="489"/>
    </location>
</feature>
<feature type="compositionally biased region" description="Polar residues" evidence="1">
    <location>
        <begin position="474"/>
        <end position="489"/>
    </location>
</feature>
<evidence type="ECO:0000256" key="1">
    <source>
        <dbReference type="SAM" id="MobiDB-lite"/>
    </source>
</evidence>
<dbReference type="InterPro" id="IPR018611">
    <property type="entry name" value="Ufl1"/>
</dbReference>
<dbReference type="GO" id="GO:0061666">
    <property type="term" value="F:UFM1 ligase activity"/>
    <property type="evidence" value="ECO:0007669"/>
    <property type="project" value="InterPro"/>
</dbReference>
<evidence type="ECO:0000259" key="2">
    <source>
        <dbReference type="Pfam" id="PF09743"/>
    </source>
</evidence>
<keyword evidence="4" id="KW-1185">Reference proteome</keyword>
<dbReference type="PANTHER" id="PTHR31057:SF0">
    <property type="entry name" value="E3 UFM1-PROTEIN LIGASE 1"/>
    <property type="match status" value="1"/>
</dbReference>
<dbReference type="AlphaFoldDB" id="Q4MZ62"/>
<feature type="compositionally biased region" description="Basic residues" evidence="1">
    <location>
        <begin position="281"/>
        <end position="293"/>
    </location>
</feature>
<dbReference type="Pfam" id="PF25870">
    <property type="entry name" value="WHD_UFL1_5th"/>
    <property type="match status" value="1"/>
</dbReference>
<dbReference type="OMA" id="PQCYINS"/>
<dbReference type="GO" id="GO:0032434">
    <property type="term" value="P:regulation of proteasomal ubiquitin-dependent protein catabolic process"/>
    <property type="evidence" value="ECO:0007669"/>
    <property type="project" value="TreeGrafter"/>
</dbReference>
<comment type="caution">
    <text evidence="3">The sequence shown here is derived from an EMBL/GenBank/DDBJ whole genome shotgun (WGS) entry which is preliminary data.</text>
</comment>
<dbReference type="EMBL" id="AAGK01000006">
    <property type="protein sequence ID" value="EAN30470.1"/>
    <property type="molecule type" value="Genomic_DNA"/>
</dbReference>
<accession>Q4MZ62</accession>
<dbReference type="eggNOG" id="KOG2235">
    <property type="taxonomic scope" value="Eukaryota"/>
</dbReference>
<sequence length="804" mass="90637">MVSISELRSRLASAQSTKSKLRLSNLQCIDLLLKICKKKGVDLITSTDGMLFYTLEEVQAEVENELLSRGGRIPIFELNSVLNFQPDHIDRAVSNIVKPGGEYLNSHGVIISKQYLERLMHSIDDRIQECGTVAISDLSKEYDLPLEMMRTYVSANLGSIIKGNINGNLIESLTFEQRKINNFLASVLAITMPISTNDLSRIIKQNINTVNDTLGNLIKQGNVNGFIKGNEFVPQCYINSVDTFLTHYYARNGYIEVSLINSFHYFTTNTINKHTNNGMKHNKATKSNHKPIKHTNSSIKNGNLTVKDGSSTVKNDINTVHGGILDNSVKLETVYINKELFEPVSILINESISNRSWSDLGSMLPSILTANDWAIVVSTIKNASKNGTLLNTLYLSNSFIADLTKYIISTMDKCKDKVEDFRMVFYKSKLSKDHLLHCFNLIMSNEFSNDQLNESTLDVLKGPDSSPNSNNPSETHSNMSSPLHLSTDTSTEENIEKYSELYSILNDSSELFELIELELKKELLVIIANMNKVLRSDKAKVSSDSTEKLITHLMECELTLKAFDLVNRDKVDTTLKSETLKPDVKFQKAVGSPVKPTEIVPKPEIYVLIQFLSKELCSSVFKLLLERYLMNNKLVDGPVTVDSNNRSKMIELIVDDDIKELFKTFTTHLKNKNAQQCLSISRDLCKLMYINYNVKKDSRNFIRSKLTHFNQQLSSLTKLDSILTCYASLNIILLKANHYVFFCDKLWAVREVLKLFNPILSTHPQLPLIQSIVDLVEPSDPANLSPTNTSIYTQTGISNIFTIP</sequence>